<keyword evidence="2" id="KW-1185">Reference proteome</keyword>
<proteinExistence type="predicted"/>
<accession>A0A1H5T8C4</accession>
<evidence type="ECO:0000313" key="2">
    <source>
        <dbReference type="Proteomes" id="UP000236738"/>
    </source>
</evidence>
<dbReference type="Proteomes" id="UP000236738">
    <property type="component" value="Unassembled WGS sequence"/>
</dbReference>
<dbReference type="OrthoDB" id="1273879at2"/>
<dbReference type="Gene3D" id="3.30.70.790">
    <property type="entry name" value="UreE, C-terminal domain"/>
    <property type="match status" value="1"/>
</dbReference>
<organism evidence="1 2">
    <name type="scientific">Halpernia humi</name>
    <dbReference type="NCBI Taxonomy" id="493375"/>
    <lineage>
        <taxon>Bacteria</taxon>
        <taxon>Pseudomonadati</taxon>
        <taxon>Bacteroidota</taxon>
        <taxon>Flavobacteriia</taxon>
        <taxon>Flavobacteriales</taxon>
        <taxon>Weeksellaceae</taxon>
        <taxon>Chryseobacterium group</taxon>
        <taxon>Halpernia</taxon>
    </lineage>
</organism>
<dbReference type="EMBL" id="FNUS01000001">
    <property type="protein sequence ID" value="SEF59014.1"/>
    <property type="molecule type" value="Genomic_DNA"/>
</dbReference>
<evidence type="ECO:0000313" key="1">
    <source>
        <dbReference type="EMBL" id="SEF59014.1"/>
    </source>
</evidence>
<dbReference type="AlphaFoldDB" id="A0A1H5T8C4"/>
<name>A0A1H5T8C4_9FLAO</name>
<reference evidence="2" key="1">
    <citation type="submission" date="2016-10" db="EMBL/GenBank/DDBJ databases">
        <authorList>
            <person name="Varghese N."/>
            <person name="Submissions S."/>
        </authorList>
    </citation>
    <scope>NUCLEOTIDE SEQUENCE [LARGE SCALE GENOMIC DNA]</scope>
    <source>
        <strain evidence="2">DSM 21580</strain>
    </source>
</reference>
<protein>
    <submittedName>
        <fullName evidence="1">Putative signal transducing protein</fullName>
    </submittedName>
</protein>
<gene>
    <name evidence="1" type="ORF">SAMN05421847_0396</name>
</gene>
<sequence length="79" mass="9222">MEKMTRVSVFESTKQQELQLIKSKLEEQNITATIENSYLTFLTTPTATNMRVMVSLKDEQEAFKIIDDYIKETDLEITK</sequence>